<gene>
    <name evidence="2" type="ORF">BVRB_022880</name>
</gene>
<evidence type="ECO:0000313" key="3">
    <source>
        <dbReference type="Proteomes" id="UP000035740"/>
    </source>
</evidence>
<dbReference type="OrthoDB" id="10036721at2759"/>
<accession>A0A0J8B366</accession>
<organism evidence="2 3">
    <name type="scientific">Beta vulgaris subsp. vulgaris</name>
    <name type="common">Beet</name>
    <dbReference type="NCBI Taxonomy" id="3555"/>
    <lineage>
        <taxon>Eukaryota</taxon>
        <taxon>Viridiplantae</taxon>
        <taxon>Streptophyta</taxon>
        <taxon>Embryophyta</taxon>
        <taxon>Tracheophyta</taxon>
        <taxon>Spermatophyta</taxon>
        <taxon>Magnoliopsida</taxon>
        <taxon>eudicotyledons</taxon>
        <taxon>Gunneridae</taxon>
        <taxon>Pentapetalae</taxon>
        <taxon>Caryophyllales</taxon>
        <taxon>Chenopodiaceae</taxon>
        <taxon>Betoideae</taxon>
        <taxon>Beta</taxon>
    </lineage>
</organism>
<protein>
    <recommendedName>
        <fullName evidence="1">MCM5 C-terminal domain-containing protein</fullName>
    </recommendedName>
</protein>
<dbReference type="AlphaFoldDB" id="A0A0J8B366"/>
<name>A0A0J8B366_BETVV</name>
<dbReference type="EMBL" id="KQ094556">
    <property type="protein sequence ID" value="KMS94292.1"/>
    <property type="molecule type" value="Genomic_DNA"/>
</dbReference>
<keyword evidence="3" id="KW-1185">Reference proteome</keyword>
<dbReference type="Proteomes" id="UP000035740">
    <property type="component" value="Unassembled WGS sequence"/>
</dbReference>
<evidence type="ECO:0000313" key="2">
    <source>
        <dbReference type="EMBL" id="KMS94292.1"/>
    </source>
</evidence>
<feature type="non-terminal residue" evidence="2">
    <location>
        <position position="1"/>
    </location>
</feature>
<dbReference type="InterPro" id="IPR054125">
    <property type="entry name" value="MCM5_C"/>
</dbReference>
<dbReference type="Gramene" id="KMS94292">
    <property type="protein sequence ID" value="KMS94292"/>
    <property type="gene ID" value="BVRB_022880"/>
</dbReference>
<sequence>IAESLARIELSPVANSGHVAEAIRLFKVSTVQAGNTGQIAQGSGSVEFRAQTQRAEDFIRARVPINHRVGRQHLLQQYLKALDCDSVSPFTKAIEIMTHRGELRVEDQNRSVRRIR</sequence>
<reference evidence="2 3" key="1">
    <citation type="journal article" date="2014" name="Nature">
        <title>The genome of the recently domesticated crop plant sugar beet (Beta vulgaris).</title>
        <authorList>
            <person name="Dohm J.C."/>
            <person name="Minoche A.E."/>
            <person name="Holtgrawe D."/>
            <person name="Capella-Gutierrez S."/>
            <person name="Zakrzewski F."/>
            <person name="Tafer H."/>
            <person name="Rupp O."/>
            <person name="Sorensen T.R."/>
            <person name="Stracke R."/>
            <person name="Reinhardt R."/>
            <person name="Goesmann A."/>
            <person name="Kraft T."/>
            <person name="Schulz B."/>
            <person name="Stadler P.F."/>
            <person name="Schmidt T."/>
            <person name="Gabaldon T."/>
            <person name="Lehrach H."/>
            <person name="Weisshaar B."/>
            <person name="Himmelbauer H."/>
        </authorList>
    </citation>
    <scope>NUCLEOTIDE SEQUENCE [LARGE SCALE GENOMIC DNA]</scope>
    <source>
        <tissue evidence="2">Taproot</tissue>
    </source>
</reference>
<evidence type="ECO:0000259" key="1">
    <source>
        <dbReference type="Pfam" id="PF21933"/>
    </source>
</evidence>
<dbReference type="Pfam" id="PF21933">
    <property type="entry name" value="MCM5_C"/>
    <property type="match status" value="1"/>
</dbReference>
<feature type="domain" description="MCM5 C-terminal" evidence="1">
    <location>
        <begin position="54"/>
        <end position="114"/>
    </location>
</feature>
<proteinExistence type="predicted"/>